<gene>
    <name evidence="2" type="ORF">GCM10011514_16920</name>
</gene>
<evidence type="ECO:0000313" key="3">
    <source>
        <dbReference type="Proteomes" id="UP000609064"/>
    </source>
</evidence>
<dbReference type="EMBL" id="BMKK01000003">
    <property type="protein sequence ID" value="GGD53418.1"/>
    <property type="molecule type" value="Genomic_DNA"/>
</dbReference>
<reference evidence="2" key="1">
    <citation type="journal article" date="2014" name="Int. J. Syst. Evol. Microbiol.">
        <title>Complete genome sequence of Corynebacterium casei LMG S-19264T (=DSM 44701T), isolated from a smear-ripened cheese.</title>
        <authorList>
            <consortium name="US DOE Joint Genome Institute (JGI-PGF)"/>
            <person name="Walter F."/>
            <person name="Albersmeier A."/>
            <person name="Kalinowski J."/>
            <person name="Ruckert C."/>
        </authorList>
    </citation>
    <scope>NUCLEOTIDE SEQUENCE</scope>
    <source>
        <strain evidence="2">CGMCC 1.15958</strain>
    </source>
</reference>
<organism evidence="2 3">
    <name type="scientific">Emticicia aquatilis</name>
    <dbReference type="NCBI Taxonomy" id="1537369"/>
    <lineage>
        <taxon>Bacteria</taxon>
        <taxon>Pseudomonadati</taxon>
        <taxon>Bacteroidota</taxon>
        <taxon>Cytophagia</taxon>
        <taxon>Cytophagales</taxon>
        <taxon>Leadbetterellaceae</taxon>
        <taxon>Emticicia</taxon>
    </lineage>
</organism>
<dbReference type="RefSeq" id="WP_188765629.1">
    <property type="nucleotide sequence ID" value="NZ_BMKK01000003.1"/>
</dbReference>
<evidence type="ECO:0000313" key="2">
    <source>
        <dbReference type="EMBL" id="GGD53418.1"/>
    </source>
</evidence>
<reference evidence="2" key="2">
    <citation type="submission" date="2020-09" db="EMBL/GenBank/DDBJ databases">
        <authorList>
            <person name="Sun Q."/>
            <person name="Zhou Y."/>
        </authorList>
    </citation>
    <scope>NUCLEOTIDE SEQUENCE</scope>
    <source>
        <strain evidence="2">CGMCC 1.15958</strain>
    </source>
</reference>
<protein>
    <submittedName>
        <fullName evidence="2">Uncharacterized protein</fullName>
    </submittedName>
</protein>
<proteinExistence type="predicted"/>
<accession>A0A916YNI6</accession>
<dbReference type="AlphaFoldDB" id="A0A916YNI6"/>
<dbReference type="Proteomes" id="UP000609064">
    <property type="component" value="Unassembled WGS sequence"/>
</dbReference>
<comment type="caution">
    <text evidence="2">The sequence shown here is derived from an EMBL/GenBank/DDBJ whole genome shotgun (WGS) entry which is preliminary data.</text>
</comment>
<sequence>MKVRKLTPTKAKLPDNEKLIGGENNKTTANNNLKAIEKQAQNFLKNAKK</sequence>
<feature type="region of interest" description="Disordered" evidence="1">
    <location>
        <begin position="1"/>
        <end position="27"/>
    </location>
</feature>
<name>A0A916YNI6_9BACT</name>
<evidence type="ECO:0000256" key="1">
    <source>
        <dbReference type="SAM" id="MobiDB-lite"/>
    </source>
</evidence>
<keyword evidence="3" id="KW-1185">Reference proteome</keyword>